<dbReference type="InterPro" id="IPR027417">
    <property type="entry name" value="P-loop_NTPase"/>
</dbReference>
<sequence length="249" mass="27947">MVTRIQTGISGFDELVQGGLLSERVYLVSGPPGSGKTTFGIQFLTHGAANGEIGLYITLNESPQNVIDDMSNYKLGIPSLIKKRKLLFADLGPRMEYGYSDEMNEVISPNYDVGYAPVESEAPSPNLVFKQITAYVMEYNVKRLVIDSVSAIRFTSKDRSLEEKEMSRFIRSLKNLGCTTVLLSEMVDPTSYSTEQFSSHGVIFLHNFLYQKTMTRALQIIKMRGTRHDCNMRGIEFTEKGLKINDQLS</sequence>
<keyword evidence="2" id="KW-0067">ATP-binding</keyword>
<evidence type="ECO:0000256" key="1">
    <source>
        <dbReference type="ARBA" id="ARBA00022741"/>
    </source>
</evidence>
<organism evidence="4 5">
    <name type="scientific">Methanohalobium evestigatum (strain ATCC BAA-1072 / DSM 3721 / NBRC 107634 / OCM 161 / Z-7303)</name>
    <dbReference type="NCBI Taxonomy" id="644295"/>
    <lineage>
        <taxon>Archaea</taxon>
        <taxon>Methanobacteriati</taxon>
        <taxon>Methanobacteriota</taxon>
        <taxon>Stenosarchaea group</taxon>
        <taxon>Methanomicrobia</taxon>
        <taxon>Methanosarcinales</taxon>
        <taxon>Methanosarcinaceae</taxon>
        <taxon>Methanohalobium</taxon>
    </lineage>
</organism>
<dbReference type="Gene3D" id="3.40.50.300">
    <property type="entry name" value="P-loop containing nucleotide triphosphate hydrolases"/>
    <property type="match status" value="1"/>
</dbReference>
<dbReference type="PROSITE" id="PS51146">
    <property type="entry name" value="KAIC"/>
    <property type="match status" value="1"/>
</dbReference>
<dbReference type="PANTHER" id="PTHR43637">
    <property type="entry name" value="UPF0273 PROTEIN TM_0370"/>
    <property type="match status" value="1"/>
</dbReference>
<dbReference type="GeneID" id="9345622"/>
<dbReference type="InterPro" id="IPR010624">
    <property type="entry name" value="KaiC_dom"/>
</dbReference>
<dbReference type="PANTHER" id="PTHR43637:SF1">
    <property type="entry name" value="UPF0273 PROTEIN TM_0370"/>
    <property type="match status" value="1"/>
</dbReference>
<dbReference type="RefSeq" id="WP_013193516.1">
    <property type="nucleotide sequence ID" value="NC_014253.1"/>
</dbReference>
<accession>D7E5S6</accession>
<dbReference type="GO" id="GO:0004674">
    <property type="term" value="F:protein serine/threonine kinase activity"/>
    <property type="evidence" value="ECO:0007669"/>
    <property type="project" value="UniProtKB-EC"/>
</dbReference>
<dbReference type="EC" id="2.7.11.1" evidence="4"/>
<dbReference type="EMBL" id="CP002069">
    <property type="protein sequence ID" value="ADI72948.1"/>
    <property type="molecule type" value="Genomic_DNA"/>
</dbReference>
<dbReference type="KEGG" id="mev:Metev_0016"/>
<dbReference type="OrthoDB" id="27015at2157"/>
<dbReference type="Pfam" id="PF06745">
    <property type="entry name" value="ATPase"/>
    <property type="match status" value="1"/>
</dbReference>
<proteinExistence type="predicted"/>
<dbReference type="InterPro" id="IPR014774">
    <property type="entry name" value="KaiC-like_dom"/>
</dbReference>
<keyword evidence="5" id="KW-1185">Reference proteome</keyword>
<dbReference type="HOGENOM" id="CLU_023669_2_2_2"/>
<dbReference type="Proteomes" id="UP000000391">
    <property type="component" value="Chromosome"/>
</dbReference>
<dbReference type="GO" id="GO:0005524">
    <property type="term" value="F:ATP binding"/>
    <property type="evidence" value="ECO:0007669"/>
    <property type="project" value="UniProtKB-KW"/>
</dbReference>
<evidence type="ECO:0000259" key="3">
    <source>
        <dbReference type="PROSITE" id="PS51146"/>
    </source>
</evidence>
<reference evidence="4 5" key="1">
    <citation type="submission" date="2010-06" db="EMBL/GenBank/DDBJ databases">
        <title>Complete sequence chromosome of Methanohalobium evestigatum Z-7303.</title>
        <authorList>
            <consortium name="US DOE Joint Genome Institute"/>
            <person name="Lucas S."/>
            <person name="Copeland A."/>
            <person name="Lapidus A."/>
            <person name="Cheng J.-F."/>
            <person name="Bruce D."/>
            <person name="Goodwin L."/>
            <person name="Pitluck S."/>
            <person name="Saunders E."/>
            <person name="Detter J.C."/>
            <person name="Han C."/>
            <person name="Tapia R."/>
            <person name="Land M."/>
            <person name="Hauser L."/>
            <person name="Kyrpides N."/>
            <person name="Mikhailova N."/>
            <person name="Sieprawska-Lupa M."/>
            <person name="Whitman W.B."/>
            <person name="Anderson I."/>
            <person name="Woyke T."/>
        </authorList>
    </citation>
    <scope>NUCLEOTIDE SEQUENCE [LARGE SCALE GENOMIC DNA]</scope>
    <source>
        <strain evidence="5">ATCC BAA-1072 / DSM 3721 / NBRC 107634 / OCM 161 / Z-7303</strain>
    </source>
</reference>
<name>D7E5S6_METEZ</name>
<dbReference type="STRING" id="644295.Metev_0016"/>
<feature type="domain" description="KaiC" evidence="3">
    <location>
        <begin position="3"/>
        <end position="249"/>
    </location>
</feature>
<dbReference type="AlphaFoldDB" id="D7E5S6"/>
<keyword evidence="1" id="KW-0547">Nucleotide-binding</keyword>
<protein>
    <submittedName>
        <fullName evidence="4">Putative circadian clock protein, KaiC</fullName>
        <ecNumber evidence="4">2.7.11.1</ecNumber>
    </submittedName>
</protein>
<keyword evidence="4" id="KW-0808">Transferase</keyword>
<dbReference type="SUPFAM" id="SSF52540">
    <property type="entry name" value="P-loop containing nucleoside triphosphate hydrolases"/>
    <property type="match status" value="1"/>
</dbReference>
<gene>
    <name evidence="4" type="ordered locus">Metev_0016</name>
</gene>
<evidence type="ECO:0000313" key="5">
    <source>
        <dbReference type="Proteomes" id="UP000000391"/>
    </source>
</evidence>
<evidence type="ECO:0000256" key="2">
    <source>
        <dbReference type="ARBA" id="ARBA00022840"/>
    </source>
</evidence>
<evidence type="ECO:0000313" key="4">
    <source>
        <dbReference type="EMBL" id="ADI72948.1"/>
    </source>
</evidence>